<evidence type="ECO:0000313" key="2">
    <source>
        <dbReference type="Proteomes" id="UP000295518"/>
    </source>
</evidence>
<keyword evidence="2" id="KW-1185">Reference proteome</keyword>
<evidence type="ECO:0000313" key="1">
    <source>
        <dbReference type="EMBL" id="TDO20396.1"/>
    </source>
</evidence>
<protein>
    <submittedName>
        <fullName evidence="1">Uncharacterized protein</fullName>
    </submittedName>
</protein>
<dbReference type="RefSeq" id="WP_094254638.1">
    <property type="nucleotide sequence ID" value="NZ_NNCE01000003.1"/>
</dbReference>
<dbReference type="EMBL" id="SNWN01000011">
    <property type="protein sequence ID" value="TDO20396.1"/>
    <property type="molecule type" value="Genomic_DNA"/>
</dbReference>
<gene>
    <name evidence="1" type="ORF">EI74_0474</name>
</gene>
<comment type="caution">
    <text evidence="1">The sequence shown here is derived from an EMBL/GenBank/DDBJ whole genome shotgun (WGS) entry which is preliminary data.</text>
</comment>
<dbReference type="Proteomes" id="UP000295518">
    <property type="component" value="Unassembled WGS sequence"/>
</dbReference>
<reference evidence="1 2" key="1">
    <citation type="submission" date="2019-03" db="EMBL/GenBank/DDBJ databases">
        <title>Genomic Encyclopedia of Archaeal and Bacterial Type Strains, Phase II (KMG-II): from individual species to whole genera.</title>
        <authorList>
            <person name="Goeker M."/>
        </authorList>
    </citation>
    <scope>NUCLEOTIDE SEQUENCE [LARGE SCALE GENOMIC DNA]</scope>
    <source>
        <strain evidence="1 2">ATCC 700618</strain>
    </source>
</reference>
<sequence length="151" mass="17843">MNEKDEIIVISKDNLIKIIENSENENIELSWDPNGNNHQIWAQFKNNNAQRPKMDPELEPLQLEIDNADAVRQIQKMLEKVILEIQVLEISEAKRESLLFNVAELSVMTLNQLVTTFDNYNFNMELMQKRIRLLKKRTKRETIYVNPFTNN</sequence>
<accession>A0A4R6IF47</accession>
<proteinExistence type="predicted"/>
<name>A0A4R6IF47_9MOLU</name>
<organism evidence="1 2">
    <name type="scientific">Mycoplasma testudineum</name>
    <dbReference type="NCBI Taxonomy" id="244584"/>
    <lineage>
        <taxon>Bacteria</taxon>
        <taxon>Bacillati</taxon>
        <taxon>Mycoplasmatota</taxon>
        <taxon>Mollicutes</taxon>
        <taxon>Mycoplasmataceae</taxon>
        <taxon>Mycoplasma</taxon>
    </lineage>
</organism>
<dbReference type="AlphaFoldDB" id="A0A4R6IF47"/>